<dbReference type="InterPro" id="IPR016035">
    <property type="entry name" value="Acyl_Trfase/lysoPLipase"/>
</dbReference>
<dbReference type="EMBL" id="CP062941">
    <property type="protein sequence ID" value="QOL48143.1"/>
    <property type="molecule type" value="Genomic_DNA"/>
</dbReference>
<dbReference type="Pfam" id="PF01734">
    <property type="entry name" value="Patatin"/>
    <property type="match status" value="1"/>
</dbReference>
<feature type="short sequence motif" description="DGA/G" evidence="2">
    <location>
        <begin position="424"/>
        <end position="426"/>
    </location>
</feature>
<feature type="active site" description="Proton acceptor" evidence="2">
    <location>
        <position position="424"/>
    </location>
</feature>
<feature type="transmembrane region" description="Helical" evidence="3">
    <location>
        <begin position="159"/>
        <end position="180"/>
    </location>
</feature>
<dbReference type="RefSeq" id="WP_193685189.1">
    <property type="nucleotide sequence ID" value="NZ_CP062941.1"/>
</dbReference>
<keyword evidence="1 2" id="KW-0443">Lipid metabolism</keyword>
<keyword evidence="3" id="KW-0812">Transmembrane</keyword>
<keyword evidence="2" id="KW-0442">Lipid degradation</keyword>
<evidence type="ECO:0000256" key="1">
    <source>
        <dbReference type="ARBA" id="ARBA00023098"/>
    </source>
</evidence>
<dbReference type="KEGG" id="mlir:LPB04_14185"/>
<dbReference type="Gene3D" id="3.40.1090.10">
    <property type="entry name" value="Cytosolic phospholipase A2 catalytic domain"/>
    <property type="match status" value="1"/>
</dbReference>
<evidence type="ECO:0000259" key="4">
    <source>
        <dbReference type="PROSITE" id="PS51635"/>
    </source>
</evidence>
<feature type="domain" description="PNPLA" evidence="4">
    <location>
        <begin position="11"/>
        <end position="437"/>
    </location>
</feature>
<dbReference type="SUPFAM" id="SSF52151">
    <property type="entry name" value="FabD/lysophospholipase-like"/>
    <property type="match status" value="1"/>
</dbReference>
<evidence type="ECO:0000313" key="5">
    <source>
        <dbReference type="EMBL" id="QOL48143.1"/>
    </source>
</evidence>
<keyword evidence="2" id="KW-0378">Hydrolase</keyword>
<keyword evidence="6" id="KW-1185">Reference proteome</keyword>
<organism evidence="5 6">
    <name type="scientific">Massilia litorea</name>
    <dbReference type="NCBI Taxonomy" id="2769491"/>
    <lineage>
        <taxon>Bacteria</taxon>
        <taxon>Pseudomonadati</taxon>
        <taxon>Pseudomonadota</taxon>
        <taxon>Betaproteobacteria</taxon>
        <taxon>Burkholderiales</taxon>
        <taxon>Oxalobacteraceae</taxon>
        <taxon>Telluria group</taxon>
        <taxon>Massilia</taxon>
    </lineage>
</organism>
<proteinExistence type="predicted"/>
<gene>
    <name evidence="5" type="ORF">LPB04_14185</name>
</gene>
<feature type="short sequence motif" description="GXSXG" evidence="2">
    <location>
        <begin position="41"/>
        <end position="45"/>
    </location>
</feature>
<dbReference type="PROSITE" id="PS51635">
    <property type="entry name" value="PNPLA"/>
    <property type="match status" value="1"/>
</dbReference>
<name>A0A7L9TZD5_9BURK</name>
<dbReference type="GO" id="GO:0016042">
    <property type="term" value="P:lipid catabolic process"/>
    <property type="evidence" value="ECO:0007669"/>
    <property type="project" value="UniProtKB-UniRule"/>
</dbReference>
<accession>A0A7L9TZD5</accession>
<feature type="transmembrane region" description="Helical" evidence="3">
    <location>
        <begin position="135"/>
        <end position="153"/>
    </location>
</feature>
<feature type="transmembrane region" description="Helical" evidence="3">
    <location>
        <begin position="192"/>
        <end position="211"/>
    </location>
</feature>
<dbReference type="AlphaFoldDB" id="A0A7L9TZD5"/>
<evidence type="ECO:0000256" key="2">
    <source>
        <dbReference type="PROSITE-ProRule" id="PRU01161"/>
    </source>
</evidence>
<keyword evidence="3" id="KW-0472">Membrane</keyword>
<comment type="caution">
    <text evidence="2">Lacks conserved residue(s) required for the propagation of feature annotation.</text>
</comment>
<sequence>MDPTTLPLCDIVMKGGVTSGIIYPRLASRLARDYRFKNIGGTSAGAIAAAACAAAELGRQSGRRPDAFDALDELPEQLGARSGRHSGGRSRLLHLFQPIAAAGRAFELLLAAVSAPNPGAAACSVLLRLAGAVRWPLLLLLCTTLAVSAATGLPWHRVAISQLAALGAAGLAGAIAWALAGRAGAAGPDRTGSAAFVAAAAGVLATGIYWRDHPGAAPAWLLAAVFASILSCAWGLGAALRGFLAALRSNFHGMCSGRTMGPTRAPALTDWLHVYLNELAGMAPGVPLTFGDLWHHGAATADEERAIDLQVVTTAVSQHTPYALPFRADAQAWYFDPDEWDKLFPETVLDYLRAAAKEGEPGPVTKDGRQLLPLPRAGALPVIVAVRMSLSFPILLSAIPLYAFDYTEKARHGPAPLKRVWFSDGGISSNLPLQFFDALLPRHPTFAVNLKREHPSFRIDDRLACPANGRAYLPRNNSAGRGRHWTEPAAESAGILPFLTAIVNTMQSWRDDILFPYAGYRDRVVHLSLKQDEGGLHLNMDPEQVGNLAAAGACAADQLRRRFLPASGDGWANHEEIRLISVLGNLEELALQSVDGATPRTWHDAVDRSRLDKDQAALAHRLLEALEGMAADIAASEVRVAHAMYRPSPTMNLGPNL</sequence>
<dbReference type="GO" id="GO:0016787">
    <property type="term" value="F:hydrolase activity"/>
    <property type="evidence" value="ECO:0007669"/>
    <property type="project" value="UniProtKB-UniRule"/>
</dbReference>
<dbReference type="Proteomes" id="UP000593875">
    <property type="component" value="Chromosome"/>
</dbReference>
<reference evidence="5 6" key="1">
    <citation type="submission" date="2020-10" db="EMBL/GenBank/DDBJ databases">
        <title>Genome sequencing of Massilia sp. LPB0304.</title>
        <authorList>
            <person name="Kim J."/>
        </authorList>
    </citation>
    <scope>NUCLEOTIDE SEQUENCE [LARGE SCALE GENOMIC DNA]</scope>
    <source>
        <strain evidence="5 6">LPB0304</strain>
    </source>
</reference>
<feature type="transmembrane region" description="Helical" evidence="3">
    <location>
        <begin position="217"/>
        <end position="240"/>
    </location>
</feature>
<evidence type="ECO:0000313" key="6">
    <source>
        <dbReference type="Proteomes" id="UP000593875"/>
    </source>
</evidence>
<protein>
    <submittedName>
        <fullName evidence="5">Patatin-like phospholipase family protein</fullName>
    </submittedName>
</protein>
<evidence type="ECO:0000256" key="3">
    <source>
        <dbReference type="SAM" id="Phobius"/>
    </source>
</evidence>
<keyword evidence="3" id="KW-1133">Transmembrane helix</keyword>
<dbReference type="InterPro" id="IPR002641">
    <property type="entry name" value="PNPLA_dom"/>
</dbReference>
<feature type="active site" description="Nucleophile" evidence="2">
    <location>
        <position position="43"/>
    </location>
</feature>